<feature type="region of interest" description="Disordered" evidence="1">
    <location>
        <begin position="85"/>
        <end position="232"/>
    </location>
</feature>
<reference evidence="4 5" key="1">
    <citation type="submission" date="2019-05" db="EMBL/GenBank/DDBJ databases">
        <title>Emergence of the Ug99 lineage of the wheat stem rust pathogen through somatic hybridization.</title>
        <authorList>
            <person name="Li F."/>
            <person name="Upadhyaya N.M."/>
            <person name="Sperschneider J."/>
            <person name="Matny O."/>
            <person name="Nguyen-Phuc H."/>
            <person name="Mago R."/>
            <person name="Raley C."/>
            <person name="Miller M.E."/>
            <person name="Silverstein K.A.T."/>
            <person name="Henningsen E."/>
            <person name="Hirsch C.D."/>
            <person name="Visser B."/>
            <person name="Pretorius Z.A."/>
            <person name="Steffenson B.J."/>
            <person name="Schwessinger B."/>
            <person name="Dodds P.N."/>
            <person name="Figueroa M."/>
        </authorList>
    </citation>
    <scope>NUCLEOTIDE SEQUENCE [LARGE SCALE GENOMIC DNA]</scope>
    <source>
        <strain evidence="2">21-0</strain>
        <strain evidence="3 5">Ug99</strain>
    </source>
</reference>
<gene>
    <name evidence="2" type="ORF">PGT21_011708</name>
    <name evidence="3" type="ORF">PGTUg99_003820</name>
</gene>
<evidence type="ECO:0000313" key="5">
    <source>
        <dbReference type="Proteomes" id="UP000325313"/>
    </source>
</evidence>
<sequence length="344" mass="36031">MSSLNSSSIELKTSLQVERRDRPQIQSSRLSIWVLMQTQSLSLYFLLVSILLLCPHGASASFRGDRIIAQRAPLNAAIYLSDTDINSRPSSSMNAPNSGSSSSTNVPYSSPSSSTATSAPNSNPISSTNSLSSSPSTSSGSNSSPSTSTNAPNFSPSSFATAPNSSPNTPSSAPSSYMNGPISANPNSYVNGPNTNPTSSGDSGPQCGFHQSMYQNTTDGAAPASTTSTDHGIKVPDCYQALGHLLHERNGASMFRMNGTTKRKSCGTCRLLIEGNYTKELLVPLGTVMFGTNKQRSGGLNGLFISCHKRGGQVTLQAGGKLKTPIRIDVSKASTNRNCSQIAS</sequence>
<dbReference type="Proteomes" id="UP000324748">
    <property type="component" value="Unassembled WGS sequence"/>
</dbReference>
<dbReference type="OrthoDB" id="2507011at2759"/>
<dbReference type="EMBL" id="VDEP01000377">
    <property type="protein sequence ID" value="KAA1092131.1"/>
    <property type="molecule type" value="Genomic_DNA"/>
</dbReference>
<organism evidence="2 4">
    <name type="scientific">Puccinia graminis f. sp. tritici</name>
    <dbReference type="NCBI Taxonomy" id="56615"/>
    <lineage>
        <taxon>Eukaryota</taxon>
        <taxon>Fungi</taxon>
        <taxon>Dikarya</taxon>
        <taxon>Basidiomycota</taxon>
        <taxon>Pucciniomycotina</taxon>
        <taxon>Pucciniomycetes</taxon>
        <taxon>Pucciniales</taxon>
        <taxon>Pucciniaceae</taxon>
        <taxon>Puccinia</taxon>
    </lineage>
</organism>
<name>A0A5B0LVL8_PUCGR</name>
<dbReference type="Proteomes" id="UP000325313">
    <property type="component" value="Unassembled WGS sequence"/>
</dbReference>
<feature type="compositionally biased region" description="Low complexity" evidence="1">
    <location>
        <begin position="89"/>
        <end position="176"/>
    </location>
</feature>
<evidence type="ECO:0000313" key="4">
    <source>
        <dbReference type="Proteomes" id="UP000324748"/>
    </source>
</evidence>
<evidence type="ECO:0000313" key="2">
    <source>
        <dbReference type="EMBL" id="KAA1067624.1"/>
    </source>
</evidence>
<feature type="compositionally biased region" description="Polar residues" evidence="1">
    <location>
        <begin position="182"/>
        <end position="203"/>
    </location>
</feature>
<comment type="caution">
    <text evidence="2">The sequence shown here is derived from an EMBL/GenBank/DDBJ whole genome shotgun (WGS) entry which is preliminary data.</text>
</comment>
<feature type="compositionally biased region" description="Polar residues" evidence="1">
    <location>
        <begin position="212"/>
        <end position="230"/>
    </location>
</feature>
<dbReference type="EMBL" id="VSWC01000184">
    <property type="protein sequence ID" value="KAA1067624.1"/>
    <property type="molecule type" value="Genomic_DNA"/>
</dbReference>
<dbReference type="AlphaFoldDB" id="A0A5B0LVL8"/>
<protein>
    <submittedName>
        <fullName evidence="2">Uncharacterized protein</fullName>
    </submittedName>
</protein>
<evidence type="ECO:0000256" key="1">
    <source>
        <dbReference type="SAM" id="MobiDB-lite"/>
    </source>
</evidence>
<accession>A0A5B0LVL8</accession>
<proteinExistence type="predicted"/>
<keyword evidence="4" id="KW-1185">Reference proteome</keyword>
<evidence type="ECO:0000313" key="3">
    <source>
        <dbReference type="EMBL" id="KAA1092131.1"/>
    </source>
</evidence>